<accession>A0A0A8YGB3</accession>
<feature type="region of interest" description="Disordered" evidence="1">
    <location>
        <begin position="210"/>
        <end position="259"/>
    </location>
</feature>
<dbReference type="AlphaFoldDB" id="A0A0A8YGB3"/>
<dbReference type="EMBL" id="GBRH01273052">
    <property type="protein sequence ID" value="JAD24843.1"/>
    <property type="molecule type" value="Transcribed_RNA"/>
</dbReference>
<protein>
    <submittedName>
        <fullName evidence="3">Uncharacterized protein</fullName>
    </submittedName>
</protein>
<feature type="compositionally biased region" description="Pro residues" evidence="1">
    <location>
        <begin position="210"/>
        <end position="246"/>
    </location>
</feature>
<name>A0A0A8YGB3_ARUDO</name>
<keyword evidence="2" id="KW-0732">Signal</keyword>
<reference evidence="3" key="2">
    <citation type="journal article" date="2015" name="Data Brief">
        <title>Shoot transcriptome of the giant reed, Arundo donax.</title>
        <authorList>
            <person name="Barrero R.A."/>
            <person name="Guerrero F.D."/>
            <person name="Moolhuijzen P."/>
            <person name="Goolsby J.A."/>
            <person name="Tidwell J."/>
            <person name="Bellgard S.E."/>
            <person name="Bellgard M.I."/>
        </authorList>
    </citation>
    <scope>NUCLEOTIDE SEQUENCE</scope>
    <source>
        <tissue evidence="3">Shoot tissue taken approximately 20 cm above the soil surface</tissue>
    </source>
</reference>
<proteinExistence type="predicted"/>
<evidence type="ECO:0000256" key="2">
    <source>
        <dbReference type="SAM" id="SignalP"/>
    </source>
</evidence>
<organism evidence="3">
    <name type="scientific">Arundo donax</name>
    <name type="common">Giant reed</name>
    <name type="synonym">Donax arundinaceus</name>
    <dbReference type="NCBI Taxonomy" id="35708"/>
    <lineage>
        <taxon>Eukaryota</taxon>
        <taxon>Viridiplantae</taxon>
        <taxon>Streptophyta</taxon>
        <taxon>Embryophyta</taxon>
        <taxon>Tracheophyta</taxon>
        <taxon>Spermatophyta</taxon>
        <taxon>Magnoliopsida</taxon>
        <taxon>Liliopsida</taxon>
        <taxon>Poales</taxon>
        <taxon>Poaceae</taxon>
        <taxon>PACMAD clade</taxon>
        <taxon>Arundinoideae</taxon>
        <taxon>Arundineae</taxon>
        <taxon>Arundo</taxon>
    </lineage>
</organism>
<dbReference type="PRINTS" id="PR01217">
    <property type="entry name" value="PRICHEXTENSN"/>
</dbReference>
<feature type="signal peptide" evidence="2">
    <location>
        <begin position="1"/>
        <end position="27"/>
    </location>
</feature>
<dbReference type="PANTHER" id="PTHR47273">
    <property type="entry name" value="EXPRESSED PROTEIN"/>
    <property type="match status" value="1"/>
</dbReference>
<evidence type="ECO:0000313" key="3">
    <source>
        <dbReference type="EMBL" id="JAD24843.1"/>
    </source>
</evidence>
<sequence length="259" mass="26835">MGTSTATKNSSLLLLLVLFSCFQCHLAAHHGRKHAQPAPSTAVIVGSVHSGSEPTHAVSGTLVTIRCHDGNGRTVFRKQAVTDRHGRFHVHLVQVPSGRLGSGTACSVQLPQPSNAPPCAATATARGLHLVSSPKRHGAPVFSAGKFAVRQDLCSQKGLFFPPIPLVPEPPIIPPNPITPAPPSLVPPVLPTPSPPSILPPLVPQPPPSSIIPPLLPPLVNPPPPPPPPQLLPPVPLLPPLVPGVPPASASKNRRPGTP</sequence>
<reference evidence="3" key="1">
    <citation type="submission" date="2014-09" db="EMBL/GenBank/DDBJ databases">
        <authorList>
            <person name="Magalhaes I.L.F."/>
            <person name="Oliveira U."/>
            <person name="Santos F.R."/>
            <person name="Vidigal T.H.D.A."/>
            <person name="Brescovit A.D."/>
            <person name="Santos A.J."/>
        </authorList>
    </citation>
    <scope>NUCLEOTIDE SEQUENCE</scope>
    <source>
        <tissue evidence="3">Shoot tissue taken approximately 20 cm above the soil surface</tissue>
    </source>
</reference>
<feature type="chain" id="PRO_5002059696" evidence="2">
    <location>
        <begin position="28"/>
        <end position="259"/>
    </location>
</feature>
<dbReference type="PANTHER" id="PTHR47273:SF4">
    <property type="entry name" value="EXPRESSED PROTEIN"/>
    <property type="match status" value="1"/>
</dbReference>
<evidence type="ECO:0000256" key="1">
    <source>
        <dbReference type="SAM" id="MobiDB-lite"/>
    </source>
</evidence>
<dbReference type="Pfam" id="PF01190">
    <property type="entry name" value="Pollen_Ole_e_1"/>
    <property type="match status" value="1"/>
</dbReference>